<name>A0A183SHJ9_SCHSO</name>
<feature type="compositionally biased region" description="Basic and acidic residues" evidence="1">
    <location>
        <begin position="12"/>
        <end position="23"/>
    </location>
</feature>
<evidence type="ECO:0000313" key="3">
    <source>
        <dbReference type="Proteomes" id="UP000275846"/>
    </source>
</evidence>
<feature type="compositionally biased region" description="Polar residues" evidence="1">
    <location>
        <begin position="24"/>
        <end position="37"/>
    </location>
</feature>
<feature type="region of interest" description="Disordered" evidence="1">
    <location>
        <begin position="1"/>
        <end position="37"/>
    </location>
</feature>
<dbReference type="AlphaFoldDB" id="A0A183SHJ9"/>
<proteinExistence type="predicted"/>
<evidence type="ECO:0000313" key="4">
    <source>
        <dbReference type="WBParaSite" id="SSLN_0000381401-mRNA-1"/>
    </source>
</evidence>
<gene>
    <name evidence="2" type="ORF">SSLN_LOCUS3697</name>
</gene>
<keyword evidence="3" id="KW-1185">Reference proteome</keyword>
<feature type="compositionally biased region" description="Polar residues" evidence="1">
    <location>
        <begin position="1"/>
        <end position="11"/>
    </location>
</feature>
<dbReference type="Proteomes" id="UP000275846">
    <property type="component" value="Unassembled WGS sequence"/>
</dbReference>
<reference evidence="4" key="1">
    <citation type="submission" date="2016-06" db="UniProtKB">
        <authorList>
            <consortium name="WormBaseParasite"/>
        </authorList>
    </citation>
    <scope>IDENTIFICATION</scope>
</reference>
<dbReference type="WBParaSite" id="SSLN_0000381401-mRNA-1">
    <property type="protein sequence ID" value="SSLN_0000381401-mRNA-1"/>
    <property type="gene ID" value="SSLN_0000381401"/>
</dbReference>
<protein>
    <submittedName>
        <fullName evidence="4">Ovule protein</fullName>
    </submittedName>
</protein>
<dbReference type="EMBL" id="UYSU01032622">
    <property type="protein sequence ID" value="VDL90082.1"/>
    <property type="molecule type" value="Genomic_DNA"/>
</dbReference>
<accession>A0A183SHJ9</accession>
<evidence type="ECO:0000256" key="1">
    <source>
        <dbReference type="SAM" id="MobiDB-lite"/>
    </source>
</evidence>
<reference evidence="2 3" key="2">
    <citation type="submission" date="2018-11" db="EMBL/GenBank/DDBJ databases">
        <authorList>
            <consortium name="Pathogen Informatics"/>
        </authorList>
    </citation>
    <scope>NUCLEOTIDE SEQUENCE [LARGE SCALE GENOMIC DNA]</scope>
    <source>
        <strain evidence="2 3">NST_G2</strain>
    </source>
</reference>
<evidence type="ECO:0000313" key="2">
    <source>
        <dbReference type="EMBL" id="VDL90082.1"/>
    </source>
</evidence>
<organism evidence="4">
    <name type="scientific">Schistocephalus solidus</name>
    <name type="common">Tapeworm</name>
    <dbReference type="NCBI Taxonomy" id="70667"/>
    <lineage>
        <taxon>Eukaryota</taxon>
        <taxon>Metazoa</taxon>
        <taxon>Spiralia</taxon>
        <taxon>Lophotrochozoa</taxon>
        <taxon>Platyhelminthes</taxon>
        <taxon>Cestoda</taxon>
        <taxon>Eucestoda</taxon>
        <taxon>Diphyllobothriidea</taxon>
        <taxon>Diphyllobothriidae</taxon>
        <taxon>Schistocephalus</taxon>
    </lineage>
</organism>
<sequence>MSSVSRVINTRHSSDGLHVKMEENSQQLPPRSSLTDNWTERSGEFIYSSADFDDLKSSIRSDDNKSGLKRINVQDDCLHSYTSTDSDLPNLNITRPANTGSCPLFGNASNGKGDIDFLEAADVLGRALEMRLKRNSQC</sequence>